<evidence type="ECO:0000313" key="4">
    <source>
        <dbReference type="Proteomes" id="UP001207742"/>
    </source>
</evidence>
<organism evidence="3 4">
    <name type="scientific">Chitinophaga nivalis</name>
    <dbReference type="NCBI Taxonomy" id="2991709"/>
    <lineage>
        <taxon>Bacteria</taxon>
        <taxon>Pseudomonadati</taxon>
        <taxon>Bacteroidota</taxon>
        <taxon>Chitinophagia</taxon>
        <taxon>Chitinophagales</taxon>
        <taxon>Chitinophagaceae</taxon>
        <taxon>Chitinophaga</taxon>
    </lineage>
</organism>
<name>A0ABT3IJC6_9BACT</name>
<dbReference type="RefSeq" id="WP_264729585.1">
    <property type="nucleotide sequence ID" value="NZ_JAPDNR010000001.1"/>
</dbReference>
<keyword evidence="1" id="KW-0804">Transcription</keyword>
<keyword evidence="4" id="KW-1185">Reference proteome</keyword>
<proteinExistence type="predicted"/>
<dbReference type="SUPFAM" id="SSF82679">
    <property type="entry name" value="N-utilization substance G protein NusG, N-terminal domain"/>
    <property type="match status" value="1"/>
</dbReference>
<evidence type="ECO:0000313" key="3">
    <source>
        <dbReference type="EMBL" id="MCW3484066.1"/>
    </source>
</evidence>
<dbReference type="Pfam" id="PF02357">
    <property type="entry name" value="NusG"/>
    <property type="match status" value="1"/>
</dbReference>
<dbReference type="Proteomes" id="UP001207742">
    <property type="component" value="Unassembled WGS sequence"/>
</dbReference>
<protein>
    <submittedName>
        <fullName evidence="3">UpxY family transcription antiterminator</fullName>
    </submittedName>
</protein>
<dbReference type="CDD" id="cd09895">
    <property type="entry name" value="NGN_SP_UpxY"/>
    <property type="match status" value="1"/>
</dbReference>
<feature type="domain" description="NusG-like N-terminal" evidence="2">
    <location>
        <begin position="7"/>
        <end position="99"/>
    </location>
</feature>
<dbReference type="InterPro" id="IPR036735">
    <property type="entry name" value="NGN_dom_sf"/>
</dbReference>
<dbReference type="InterPro" id="IPR006645">
    <property type="entry name" value="NGN-like_dom"/>
</dbReference>
<evidence type="ECO:0000259" key="2">
    <source>
        <dbReference type="Pfam" id="PF02357"/>
    </source>
</evidence>
<accession>A0ABT3IJC6</accession>
<sequence length="146" mass="17106">MPATIVQWEIIYTRPHYERRVSQALSGRGIEVYLPLLLIRKKWRDRVKYLECPLFPNYLFVNITPAHYNEVFTVTGVVKYVSFEGKHAVVSPRELNAIRILVEIQHDFVKGNKQRIYSTENLYPTDIMAELRNGTLQQLEVGFPKI</sequence>
<evidence type="ECO:0000256" key="1">
    <source>
        <dbReference type="ARBA" id="ARBA00023163"/>
    </source>
</evidence>
<dbReference type="Gene3D" id="3.30.70.940">
    <property type="entry name" value="NusG, N-terminal domain"/>
    <property type="match status" value="1"/>
</dbReference>
<dbReference type="EMBL" id="JAPDNS010000001">
    <property type="protein sequence ID" value="MCW3484066.1"/>
    <property type="molecule type" value="Genomic_DNA"/>
</dbReference>
<comment type="caution">
    <text evidence="3">The sequence shown here is derived from an EMBL/GenBank/DDBJ whole genome shotgun (WGS) entry which is preliminary data.</text>
</comment>
<gene>
    <name evidence="3" type="ORF">OL497_09190</name>
</gene>
<reference evidence="3 4" key="1">
    <citation type="submission" date="2022-10" db="EMBL/GenBank/DDBJ databases">
        <title>Chitinophaga nivalis PC15 sp. nov., isolated from Pyeongchang county, South Korea.</title>
        <authorList>
            <person name="Trinh H.N."/>
        </authorList>
    </citation>
    <scope>NUCLEOTIDE SEQUENCE [LARGE SCALE GENOMIC DNA]</scope>
    <source>
        <strain evidence="3 4">PC14</strain>
    </source>
</reference>